<dbReference type="PROSITE" id="PS50893">
    <property type="entry name" value="ABC_TRANSPORTER_2"/>
    <property type="match status" value="1"/>
</dbReference>
<dbReference type="Gene3D" id="3.40.50.300">
    <property type="entry name" value="P-loop containing nucleotide triphosphate hydrolases"/>
    <property type="match status" value="1"/>
</dbReference>
<evidence type="ECO:0000256" key="2">
    <source>
        <dbReference type="ARBA" id="ARBA00022448"/>
    </source>
</evidence>
<keyword evidence="5" id="KW-0547">Nucleotide-binding</keyword>
<keyword evidence="9" id="KW-0445">Lipid transport</keyword>
<reference evidence="14 15" key="1">
    <citation type="journal article" date="2011" name="J. Bacteriol.">
        <title>Genome sequence of Taylorella equigenitalis MCE9, the causative agent of contagious equine metritis.</title>
        <authorList>
            <person name="Hebert L."/>
            <person name="Moumen B."/>
            <person name="Duquesne F."/>
            <person name="Breuil M.F."/>
            <person name="Laugier C."/>
            <person name="Batto J.M."/>
            <person name="Renault P."/>
            <person name="Petry S."/>
        </authorList>
    </citation>
    <scope>NUCLEOTIDE SEQUENCE [LARGE SCALE GENOMIC DNA]</scope>
    <source>
        <strain evidence="14 15">MCE9</strain>
    </source>
</reference>
<feature type="transmembrane region" description="Helical" evidence="11">
    <location>
        <begin position="258"/>
        <end position="280"/>
    </location>
</feature>
<evidence type="ECO:0000259" key="13">
    <source>
        <dbReference type="PROSITE" id="PS50929"/>
    </source>
</evidence>
<dbReference type="EMBL" id="CP002456">
    <property type="protein sequence ID" value="ADU92257.1"/>
    <property type="molecule type" value="Genomic_DNA"/>
</dbReference>
<dbReference type="InterPro" id="IPR003593">
    <property type="entry name" value="AAA+_ATPase"/>
</dbReference>
<evidence type="ECO:0000313" key="15">
    <source>
        <dbReference type="Proteomes" id="UP000007472"/>
    </source>
</evidence>
<keyword evidence="10 11" id="KW-0472">Membrane</keyword>
<evidence type="ECO:0000256" key="5">
    <source>
        <dbReference type="ARBA" id="ARBA00022741"/>
    </source>
</evidence>
<evidence type="ECO:0000256" key="3">
    <source>
        <dbReference type="ARBA" id="ARBA00022475"/>
    </source>
</evidence>
<evidence type="ECO:0000256" key="8">
    <source>
        <dbReference type="ARBA" id="ARBA00022989"/>
    </source>
</evidence>
<feature type="transmembrane region" description="Helical" evidence="11">
    <location>
        <begin position="72"/>
        <end position="101"/>
    </location>
</feature>
<evidence type="ECO:0000256" key="10">
    <source>
        <dbReference type="ARBA" id="ARBA00023136"/>
    </source>
</evidence>
<dbReference type="PROSITE" id="PS50929">
    <property type="entry name" value="ABC_TM1F"/>
    <property type="match status" value="1"/>
</dbReference>
<evidence type="ECO:0000256" key="4">
    <source>
        <dbReference type="ARBA" id="ARBA00022692"/>
    </source>
</evidence>
<feature type="domain" description="ABC transporter" evidence="12">
    <location>
        <begin position="352"/>
        <end position="588"/>
    </location>
</feature>
<dbReference type="InterPro" id="IPR027417">
    <property type="entry name" value="P-loop_NTPase"/>
</dbReference>
<dbReference type="Gene3D" id="1.20.1560.10">
    <property type="entry name" value="ABC transporter type 1, transmembrane domain"/>
    <property type="match status" value="1"/>
</dbReference>
<keyword evidence="7" id="KW-1278">Translocase</keyword>
<dbReference type="SUPFAM" id="SSF52540">
    <property type="entry name" value="P-loop containing nucleoside triphosphate hydrolases"/>
    <property type="match status" value="1"/>
</dbReference>
<dbReference type="PROSITE" id="PS00211">
    <property type="entry name" value="ABC_TRANSPORTER_1"/>
    <property type="match status" value="1"/>
</dbReference>
<keyword evidence="6 14" id="KW-0067">ATP-binding</keyword>
<dbReference type="PANTHER" id="PTHR43394">
    <property type="entry name" value="ATP-DEPENDENT PERMEASE MDL1, MITOCHONDRIAL"/>
    <property type="match status" value="1"/>
</dbReference>
<keyword evidence="2" id="KW-0813">Transport</keyword>
<dbReference type="InterPro" id="IPR011527">
    <property type="entry name" value="ABC1_TM_dom"/>
</dbReference>
<organism evidence="14 15">
    <name type="scientific">Taylorella equigenitalis (strain MCE9)</name>
    <dbReference type="NCBI Taxonomy" id="937774"/>
    <lineage>
        <taxon>Bacteria</taxon>
        <taxon>Pseudomonadati</taxon>
        <taxon>Pseudomonadota</taxon>
        <taxon>Betaproteobacteria</taxon>
        <taxon>Burkholderiales</taxon>
        <taxon>Alcaligenaceae</taxon>
        <taxon>Taylorella</taxon>
    </lineage>
</organism>
<keyword evidence="8 11" id="KW-1133">Transmembrane helix</keyword>
<keyword evidence="4 11" id="KW-0812">Transmembrane</keyword>
<dbReference type="PANTHER" id="PTHR43394:SF1">
    <property type="entry name" value="ATP-BINDING CASSETTE SUB-FAMILY B MEMBER 10, MITOCHONDRIAL"/>
    <property type="match status" value="1"/>
</dbReference>
<dbReference type="InterPro" id="IPR003439">
    <property type="entry name" value="ABC_transporter-like_ATP-bd"/>
</dbReference>
<dbReference type="InterPro" id="IPR039421">
    <property type="entry name" value="Type_1_exporter"/>
</dbReference>
<dbReference type="InterPro" id="IPR011917">
    <property type="entry name" value="ABC_transpr_lipidA"/>
</dbReference>
<evidence type="ECO:0000256" key="9">
    <source>
        <dbReference type="ARBA" id="ARBA00023055"/>
    </source>
</evidence>
<dbReference type="AlphaFoldDB" id="A0A654KIG9"/>
<dbReference type="SMART" id="SM00382">
    <property type="entry name" value="AAA"/>
    <property type="match status" value="1"/>
</dbReference>
<dbReference type="Pfam" id="PF00005">
    <property type="entry name" value="ABC_tran"/>
    <property type="match status" value="1"/>
</dbReference>
<evidence type="ECO:0000256" key="11">
    <source>
        <dbReference type="SAM" id="Phobius"/>
    </source>
</evidence>
<dbReference type="InterPro" id="IPR036640">
    <property type="entry name" value="ABC1_TM_sf"/>
</dbReference>
<protein>
    <submittedName>
        <fullName evidence="14">Lipid A export ATP-binding/permease protein MsbA</fullName>
        <ecNumber evidence="14">3.6.3.25</ecNumber>
    </submittedName>
</protein>
<dbReference type="InterPro" id="IPR017871">
    <property type="entry name" value="ABC_transporter-like_CS"/>
</dbReference>
<evidence type="ECO:0000256" key="7">
    <source>
        <dbReference type="ARBA" id="ARBA00022967"/>
    </source>
</evidence>
<dbReference type="CDD" id="cd18552">
    <property type="entry name" value="ABC_6TM_MsbA_like"/>
    <property type="match status" value="1"/>
</dbReference>
<dbReference type="EC" id="3.6.3.25" evidence="14"/>
<dbReference type="SUPFAM" id="SSF90123">
    <property type="entry name" value="ABC transporter transmembrane region"/>
    <property type="match status" value="1"/>
</dbReference>
<dbReference type="GO" id="GO:0034040">
    <property type="term" value="F:ATPase-coupled lipid transmembrane transporter activity"/>
    <property type="evidence" value="ECO:0007669"/>
    <property type="project" value="InterPro"/>
</dbReference>
<feature type="transmembrane region" description="Helical" evidence="11">
    <location>
        <begin position="286"/>
        <end position="304"/>
    </location>
</feature>
<accession>A0A654KIG9</accession>
<evidence type="ECO:0000256" key="6">
    <source>
        <dbReference type="ARBA" id="ARBA00022840"/>
    </source>
</evidence>
<dbReference type="Proteomes" id="UP000007472">
    <property type="component" value="Chromosome"/>
</dbReference>
<sequence length="595" mass="65794">MAFFNNKKDIKDGSQAVDKTLWVRLYKRVGLYWGYWVTGLILMLIGSGTQPVMAYLMKPLLDEGFLGHEDDYMVLIPVAVVVLMLIRGVANFGGGYLMAYVANKVLFKLRKDMFSSLVLLPDTEFNKGDTGRLLNRFTVDATQVTQNATEVITTFVKEISVIVGILFLLLFLSWKLTLIIIVVFPPSVLVGRFFARRLRKINRQNIDINAVLTQIIREGIDGSRVIKLFNGVKSENERFDRVNSSLRHQAMKIATAEVAMSPLTQWILSISVAFVIALALSQSKEGSLTVGTFIAYITALAQVFDPIKRLTHITAKAQRMMMATESVFKLIDSPKEVSNSNRELIFTPNSKIQFQDVSFKFPDSENNTLDGINFEVKSGQTVAFVGRSGAGKTTLMNLIPRFIEPSKGHVKIDDIELPDYSIESLRSQMALVGQNVFLFDGTLAENIAYGSNSNASIEDIERVVKAANLDTFVSSLPVGLHTMIGENGAWISGGQRQRIAIARALLKNVPILLLDEATSALDNESEKLVQASLDSLMHGRTTLVIAHRLSTIKNADIIYVMDKGRIVESGTHEELMVAGGVYSSLASHAMLTSPN</sequence>
<dbReference type="Pfam" id="PF00664">
    <property type="entry name" value="ABC_membrane"/>
    <property type="match status" value="1"/>
</dbReference>
<keyword evidence="3" id="KW-1003">Cell membrane</keyword>
<dbReference type="FunFam" id="3.40.50.300:FF:000218">
    <property type="entry name" value="Multidrug ABC transporter ATP-binding protein"/>
    <property type="match status" value="1"/>
</dbReference>
<evidence type="ECO:0000259" key="12">
    <source>
        <dbReference type="PROSITE" id="PS50893"/>
    </source>
</evidence>
<evidence type="ECO:0000256" key="1">
    <source>
        <dbReference type="ARBA" id="ARBA00004651"/>
    </source>
</evidence>
<feature type="transmembrane region" description="Helical" evidence="11">
    <location>
        <begin position="29"/>
        <end position="52"/>
    </location>
</feature>
<dbReference type="GO" id="GO:0016887">
    <property type="term" value="F:ATP hydrolysis activity"/>
    <property type="evidence" value="ECO:0007669"/>
    <property type="project" value="InterPro"/>
</dbReference>
<evidence type="ECO:0000313" key="14">
    <source>
        <dbReference type="EMBL" id="ADU92257.1"/>
    </source>
</evidence>
<gene>
    <name evidence="14" type="ordered locus">TEQUI_1337</name>
</gene>
<name>A0A654KIG9_TAYEM</name>
<comment type="subcellular location">
    <subcellularLocation>
        <location evidence="1">Cell membrane</location>
        <topology evidence="1">Multi-pass membrane protein</topology>
    </subcellularLocation>
</comment>
<proteinExistence type="predicted"/>
<dbReference type="GO" id="GO:0005886">
    <property type="term" value="C:plasma membrane"/>
    <property type="evidence" value="ECO:0007669"/>
    <property type="project" value="UniProtKB-SubCell"/>
</dbReference>
<feature type="domain" description="ABC transmembrane type-1" evidence="13">
    <location>
        <begin position="37"/>
        <end position="319"/>
    </location>
</feature>
<dbReference type="NCBIfam" id="TIGR02203">
    <property type="entry name" value="MsbA_lipidA"/>
    <property type="match status" value="1"/>
</dbReference>
<dbReference type="GO" id="GO:0015421">
    <property type="term" value="F:ABC-type oligopeptide transporter activity"/>
    <property type="evidence" value="ECO:0007669"/>
    <property type="project" value="TreeGrafter"/>
</dbReference>
<dbReference type="GO" id="GO:0005524">
    <property type="term" value="F:ATP binding"/>
    <property type="evidence" value="ECO:0007669"/>
    <property type="project" value="UniProtKB-KW"/>
</dbReference>
<dbReference type="KEGG" id="teq:TEQUI_1337"/>
<keyword evidence="14" id="KW-0378">Hydrolase</keyword>